<keyword evidence="1" id="KW-1133">Transmembrane helix</keyword>
<dbReference type="EMBL" id="APRJ01000011">
    <property type="protein sequence ID" value="ENW86498.1"/>
    <property type="molecule type" value="Genomic_DNA"/>
</dbReference>
<protein>
    <recommendedName>
        <fullName evidence="4">DUF1615 domain-containing protein</fullName>
    </recommendedName>
</protein>
<keyword evidence="3" id="KW-1185">Reference proteome</keyword>
<evidence type="ECO:0000256" key="1">
    <source>
        <dbReference type="SAM" id="Phobius"/>
    </source>
</evidence>
<feature type="transmembrane region" description="Helical" evidence="1">
    <location>
        <begin position="6"/>
        <end position="26"/>
    </location>
</feature>
<evidence type="ECO:0000313" key="3">
    <source>
        <dbReference type="Proteomes" id="UP000023774"/>
    </source>
</evidence>
<organism evidence="2 3">
    <name type="scientific">Acinetobacter pseudolwoffii</name>
    <dbReference type="NCBI Taxonomy" id="2053287"/>
    <lineage>
        <taxon>Bacteria</taxon>
        <taxon>Pseudomonadati</taxon>
        <taxon>Pseudomonadota</taxon>
        <taxon>Gammaproteobacteria</taxon>
        <taxon>Moraxellales</taxon>
        <taxon>Moraxellaceae</taxon>
        <taxon>Acinetobacter</taxon>
    </lineage>
</organism>
<proteinExistence type="predicted"/>
<dbReference type="PATRIC" id="fig|1217709.3.peg.1497"/>
<dbReference type="InterPro" id="IPR011673">
    <property type="entry name" value="DUF1615"/>
</dbReference>
<dbReference type="Pfam" id="PF07759">
    <property type="entry name" value="DUF1615"/>
    <property type="match status" value="1"/>
</dbReference>
<gene>
    <name evidence="2" type="ORF">F906_01553</name>
</gene>
<keyword evidence="1" id="KW-0472">Membrane</keyword>
<evidence type="ECO:0000313" key="2">
    <source>
        <dbReference type="EMBL" id="ENW86498.1"/>
    </source>
</evidence>
<comment type="caution">
    <text evidence="2">The sequence shown here is derived from an EMBL/GenBank/DDBJ whole genome shotgun (WGS) entry which is preliminary data.</text>
</comment>
<name>N9KR99_9GAMM</name>
<sequence length="434" mass="49802">MDQYTYKFITFLMGIVYCICLIRSSFQLIYHTMNKTFADCFSVKSLSVLALSLGLAGCGNGSWWSKDDEPTLEVEHIRKAIPSRVNQRESWAQDIYDITEQLGIPQTKENVCTIVAVVDQESNFVADPTVPGLGEKAVKEVQDRLEEKFKDKLGQAIGGTVAGYFQEVLKNHPSPEDNYLSQMRRVKTERELDELYREIFDYMSKHYHVSALTGAAKLVGQNIGEKMNPITTLGSMQVHISYVKEYKRQGGNIAALRSDVYTQYGGLYYGIHRLMMYPADYDKPIYRFADYNSGMYSSRNAAFQSMLNDLTEAELDLDGDLLLYNKDGAIRSQKSQSERELISVFAKNNFIITERQIRADLKKEKEKDFEDTMTYRGISKLYQEKTGKDPMYAIMPEVVISGPKLSRDYNTNWFATRVDGRYQTCMRKIKHLKL</sequence>
<evidence type="ECO:0008006" key="4">
    <source>
        <dbReference type="Google" id="ProtNLM"/>
    </source>
</evidence>
<dbReference type="HOGENOM" id="CLU_048230_1_0_6"/>
<accession>N9KR99</accession>
<keyword evidence="1" id="KW-0812">Transmembrane</keyword>
<dbReference type="Proteomes" id="UP000023774">
    <property type="component" value="Unassembled WGS sequence"/>
</dbReference>
<dbReference type="AlphaFoldDB" id="N9KR99"/>
<reference evidence="2 3" key="1">
    <citation type="submission" date="2013-02" db="EMBL/GenBank/DDBJ databases">
        <title>The Genome Sequence of Acinetobacter sp. NIPH 713.</title>
        <authorList>
            <consortium name="The Broad Institute Genome Sequencing Platform"/>
            <consortium name="The Broad Institute Genome Sequencing Center for Infectious Disease"/>
            <person name="Cerqueira G."/>
            <person name="Feldgarden M."/>
            <person name="Courvalin P."/>
            <person name="Perichon B."/>
            <person name="Grillot-Courvalin C."/>
            <person name="Clermont D."/>
            <person name="Rocha E."/>
            <person name="Yoon E.-J."/>
            <person name="Nemec A."/>
            <person name="Walker B."/>
            <person name="Young S.K."/>
            <person name="Zeng Q."/>
            <person name="Gargeya S."/>
            <person name="Fitzgerald M."/>
            <person name="Haas B."/>
            <person name="Abouelleil A."/>
            <person name="Alvarado L."/>
            <person name="Arachchi H.M."/>
            <person name="Berlin A.M."/>
            <person name="Chapman S.B."/>
            <person name="Dewar J."/>
            <person name="Goldberg J."/>
            <person name="Griggs A."/>
            <person name="Gujja S."/>
            <person name="Hansen M."/>
            <person name="Howarth C."/>
            <person name="Imamovic A."/>
            <person name="Larimer J."/>
            <person name="McCowan C."/>
            <person name="Murphy C."/>
            <person name="Neiman D."/>
            <person name="Pearson M."/>
            <person name="Priest M."/>
            <person name="Roberts A."/>
            <person name="Saif S."/>
            <person name="Shea T."/>
            <person name="Sisk P."/>
            <person name="Sykes S."/>
            <person name="Wortman J."/>
            <person name="Nusbaum C."/>
            <person name="Birren B."/>
        </authorList>
    </citation>
    <scope>NUCLEOTIDE SEQUENCE [LARGE SCALE GENOMIC DNA]</scope>
    <source>
        <strain evidence="2 3">NIPH 713</strain>
    </source>
</reference>